<dbReference type="Proteomes" id="UP000177088">
    <property type="component" value="Unassembled WGS sequence"/>
</dbReference>
<dbReference type="AlphaFoldDB" id="A0A1F7U7G5"/>
<accession>A0A1F7U7G5</accession>
<evidence type="ECO:0000313" key="2">
    <source>
        <dbReference type="Proteomes" id="UP000177088"/>
    </source>
</evidence>
<proteinExistence type="predicted"/>
<comment type="caution">
    <text evidence="1">The sequence shown here is derived from an EMBL/GenBank/DDBJ whole genome shotgun (WGS) entry which is preliminary data.</text>
</comment>
<protein>
    <recommendedName>
        <fullName evidence="3">SprT-like domain-containing protein</fullName>
    </recommendedName>
</protein>
<reference evidence="1 2" key="1">
    <citation type="journal article" date="2016" name="Nat. Commun.">
        <title>Thousands of microbial genomes shed light on interconnected biogeochemical processes in an aquifer system.</title>
        <authorList>
            <person name="Anantharaman K."/>
            <person name="Brown C.T."/>
            <person name="Hug L.A."/>
            <person name="Sharon I."/>
            <person name="Castelle C.J."/>
            <person name="Probst A.J."/>
            <person name="Thomas B.C."/>
            <person name="Singh A."/>
            <person name="Wilkins M.J."/>
            <person name="Karaoz U."/>
            <person name="Brodie E.L."/>
            <person name="Williams K.H."/>
            <person name="Hubbard S.S."/>
            <person name="Banfield J.F."/>
        </authorList>
    </citation>
    <scope>NUCLEOTIDE SEQUENCE [LARGE SCALE GENOMIC DNA]</scope>
</reference>
<sequence>MSENSRRFERRYARDQANECLRFLSRRTWRVVYIDMFNRPKSCRPYDLSPGAVGTCDYEEKTLFIDYRHDVMSTLIHELIHARYPNKTEKEVGRLEKLIMRYLTPGQAVQLHLAMSAVLDTPDEQDE</sequence>
<name>A0A1F7U7G5_9BACT</name>
<evidence type="ECO:0000313" key="1">
    <source>
        <dbReference type="EMBL" id="OGL74205.1"/>
    </source>
</evidence>
<gene>
    <name evidence="1" type="ORF">A3C96_00335</name>
</gene>
<evidence type="ECO:0008006" key="3">
    <source>
        <dbReference type="Google" id="ProtNLM"/>
    </source>
</evidence>
<dbReference type="EMBL" id="MGEA01000032">
    <property type="protein sequence ID" value="OGL74205.1"/>
    <property type="molecule type" value="Genomic_DNA"/>
</dbReference>
<organism evidence="1 2">
    <name type="scientific">Candidatus Uhrbacteria bacterium RIFCSPHIGHO2_02_FULL_60_10</name>
    <dbReference type="NCBI Taxonomy" id="1802392"/>
    <lineage>
        <taxon>Bacteria</taxon>
        <taxon>Candidatus Uhriibacteriota</taxon>
    </lineage>
</organism>